<dbReference type="AlphaFoldDB" id="A0ABC8JUF1"/>
<keyword evidence="2" id="KW-1185">Reference proteome</keyword>
<proteinExistence type="predicted"/>
<gene>
    <name evidence="1" type="ORF">ERUC_LOCUS13274</name>
</gene>
<comment type="caution">
    <text evidence="1">The sequence shown here is derived from an EMBL/GenBank/DDBJ whole genome shotgun (WGS) entry which is preliminary data.</text>
</comment>
<evidence type="ECO:0000313" key="2">
    <source>
        <dbReference type="Proteomes" id="UP001642260"/>
    </source>
</evidence>
<dbReference type="EMBL" id="CAKOAT010126265">
    <property type="protein sequence ID" value="CAH8334561.1"/>
    <property type="molecule type" value="Genomic_DNA"/>
</dbReference>
<dbReference type="Proteomes" id="UP001642260">
    <property type="component" value="Unassembled WGS sequence"/>
</dbReference>
<accession>A0ABC8JUF1</accession>
<reference evidence="1 2" key="1">
    <citation type="submission" date="2022-03" db="EMBL/GenBank/DDBJ databases">
        <authorList>
            <person name="Macdonald S."/>
            <person name="Ahmed S."/>
            <person name="Newling K."/>
        </authorList>
    </citation>
    <scope>NUCLEOTIDE SEQUENCE [LARGE SCALE GENOMIC DNA]</scope>
</reference>
<evidence type="ECO:0000313" key="1">
    <source>
        <dbReference type="EMBL" id="CAH8334561.1"/>
    </source>
</evidence>
<organism evidence="1 2">
    <name type="scientific">Eruca vesicaria subsp. sativa</name>
    <name type="common">Garden rocket</name>
    <name type="synonym">Eruca sativa</name>
    <dbReference type="NCBI Taxonomy" id="29727"/>
    <lineage>
        <taxon>Eukaryota</taxon>
        <taxon>Viridiplantae</taxon>
        <taxon>Streptophyta</taxon>
        <taxon>Embryophyta</taxon>
        <taxon>Tracheophyta</taxon>
        <taxon>Spermatophyta</taxon>
        <taxon>Magnoliopsida</taxon>
        <taxon>eudicotyledons</taxon>
        <taxon>Gunneridae</taxon>
        <taxon>Pentapetalae</taxon>
        <taxon>rosids</taxon>
        <taxon>malvids</taxon>
        <taxon>Brassicales</taxon>
        <taxon>Brassicaceae</taxon>
        <taxon>Brassiceae</taxon>
        <taxon>Eruca</taxon>
    </lineage>
</organism>
<name>A0ABC8JUF1_ERUVS</name>
<protein>
    <submittedName>
        <fullName evidence="1">Uncharacterized protein</fullName>
    </submittedName>
</protein>
<sequence length="83" mass="9064">MNHVDASLLGCNINGTHHHEEGVLEPNIALGPEENGLEVIVPDFDSNYNYLPPISGQAMMLIDKRTTLYGANPNQEFCSLGLL</sequence>